<dbReference type="InterPro" id="IPR036259">
    <property type="entry name" value="MFS_trans_sf"/>
</dbReference>
<dbReference type="SUPFAM" id="SSF103473">
    <property type="entry name" value="MFS general substrate transporter"/>
    <property type="match status" value="1"/>
</dbReference>
<dbReference type="InterPro" id="IPR005829">
    <property type="entry name" value="Sugar_transporter_CS"/>
</dbReference>
<dbReference type="PANTHER" id="PTHR23530">
    <property type="entry name" value="TRANSPORT PROTEIN-RELATED"/>
    <property type="match status" value="1"/>
</dbReference>
<feature type="transmembrane region" description="Helical" evidence="5">
    <location>
        <begin position="181"/>
        <end position="198"/>
    </location>
</feature>
<feature type="transmembrane region" description="Helical" evidence="5">
    <location>
        <begin position="58"/>
        <end position="75"/>
    </location>
</feature>
<name>A0A518BF03_9BACT</name>
<dbReference type="PROSITE" id="PS00216">
    <property type="entry name" value="SUGAR_TRANSPORT_1"/>
    <property type="match status" value="1"/>
</dbReference>
<keyword evidence="8" id="KW-1185">Reference proteome</keyword>
<feature type="transmembrane region" description="Helical" evidence="5">
    <location>
        <begin position="305"/>
        <end position="333"/>
    </location>
</feature>
<feature type="transmembrane region" description="Helical" evidence="5">
    <location>
        <begin position="156"/>
        <end position="175"/>
    </location>
</feature>
<evidence type="ECO:0000256" key="3">
    <source>
        <dbReference type="ARBA" id="ARBA00022989"/>
    </source>
</evidence>
<keyword evidence="2 5" id="KW-0812">Transmembrane</keyword>
<evidence type="ECO:0000313" key="8">
    <source>
        <dbReference type="Proteomes" id="UP000316921"/>
    </source>
</evidence>
<accession>A0A518BF03</accession>
<dbReference type="PROSITE" id="PS50850">
    <property type="entry name" value="MFS"/>
    <property type="match status" value="1"/>
</dbReference>
<keyword evidence="3 5" id="KW-1133">Transmembrane helix</keyword>
<dbReference type="Pfam" id="PF07690">
    <property type="entry name" value="MFS_1"/>
    <property type="match status" value="1"/>
</dbReference>
<dbReference type="InterPro" id="IPR053160">
    <property type="entry name" value="MFS_DHA3_Transporter"/>
</dbReference>
<organism evidence="7 8">
    <name type="scientific">Engelhardtia mirabilis</name>
    <dbReference type="NCBI Taxonomy" id="2528011"/>
    <lineage>
        <taxon>Bacteria</taxon>
        <taxon>Pseudomonadati</taxon>
        <taxon>Planctomycetota</taxon>
        <taxon>Planctomycetia</taxon>
        <taxon>Planctomycetia incertae sedis</taxon>
        <taxon>Engelhardtia</taxon>
    </lineage>
</organism>
<dbReference type="InterPro" id="IPR020846">
    <property type="entry name" value="MFS_dom"/>
</dbReference>
<gene>
    <name evidence="7" type="ORF">Pla133_06110</name>
</gene>
<feature type="domain" description="Major facilitator superfamily (MFS) profile" evidence="6">
    <location>
        <begin position="1"/>
        <end position="421"/>
    </location>
</feature>
<dbReference type="GO" id="GO:0016020">
    <property type="term" value="C:membrane"/>
    <property type="evidence" value="ECO:0007669"/>
    <property type="project" value="UniProtKB-SubCell"/>
</dbReference>
<dbReference type="PANTHER" id="PTHR23530:SF1">
    <property type="entry name" value="PERMEASE, MAJOR FACILITATOR SUPERFAMILY-RELATED"/>
    <property type="match status" value="1"/>
</dbReference>
<reference evidence="7 8" key="1">
    <citation type="submission" date="2019-02" db="EMBL/GenBank/DDBJ databases">
        <title>Deep-cultivation of Planctomycetes and their phenomic and genomic characterization uncovers novel biology.</title>
        <authorList>
            <person name="Wiegand S."/>
            <person name="Jogler M."/>
            <person name="Boedeker C."/>
            <person name="Pinto D."/>
            <person name="Vollmers J."/>
            <person name="Rivas-Marin E."/>
            <person name="Kohn T."/>
            <person name="Peeters S.H."/>
            <person name="Heuer A."/>
            <person name="Rast P."/>
            <person name="Oberbeckmann S."/>
            <person name="Bunk B."/>
            <person name="Jeske O."/>
            <person name="Meyerdierks A."/>
            <person name="Storesund J.E."/>
            <person name="Kallscheuer N."/>
            <person name="Luecker S."/>
            <person name="Lage O.M."/>
            <person name="Pohl T."/>
            <person name="Merkel B.J."/>
            <person name="Hornburger P."/>
            <person name="Mueller R.-W."/>
            <person name="Bruemmer F."/>
            <person name="Labrenz M."/>
            <person name="Spormann A.M."/>
            <person name="Op den Camp H."/>
            <person name="Overmann J."/>
            <person name="Amann R."/>
            <person name="Jetten M.S.M."/>
            <person name="Mascher T."/>
            <person name="Medema M.H."/>
            <person name="Devos D.P."/>
            <person name="Kaster A.-K."/>
            <person name="Ovreas L."/>
            <person name="Rohde M."/>
            <person name="Galperin M.Y."/>
            <person name="Jogler C."/>
        </authorList>
    </citation>
    <scope>NUCLEOTIDE SEQUENCE [LARGE SCALE GENOMIC DNA]</scope>
    <source>
        <strain evidence="7 8">Pla133</strain>
    </source>
</reference>
<keyword evidence="4 5" id="KW-0472">Membrane</keyword>
<dbReference type="EMBL" id="CP036287">
    <property type="protein sequence ID" value="QDU65546.1"/>
    <property type="molecule type" value="Genomic_DNA"/>
</dbReference>
<dbReference type="GO" id="GO:0022857">
    <property type="term" value="F:transmembrane transporter activity"/>
    <property type="evidence" value="ECO:0007669"/>
    <property type="project" value="InterPro"/>
</dbReference>
<evidence type="ECO:0000256" key="4">
    <source>
        <dbReference type="ARBA" id="ARBA00023136"/>
    </source>
</evidence>
<feature type="transmembrane region" description="Helical" evidence="5">
    <location>
        <begin position="229"/>
        <end position="248"/>
    </location>
</feature>
<dbReference type="InterPro" id="IPR011701">
    <property type="entry name" value="MFS"/>
</dbReference>
<feature type="transmembrane region" description="Helical" evidence="5">
    <location>
        <begin position="112"/>
        <end position="135"/>
    </location>
</feature>
<dbReference type="AlphaFoldDB" id="A0A518BF03"/>
<dbReference type="Proteomes" id="UP000316921">
    <property type="component" value="Chromosome"/>
</dbReference>
<evidence type="ECO:0000256" key="5">
    <source>
        <dbReference type="SAM" id="Phobius"/>
    </source>
</evidence>
<dbReference type="Gene3D" id="1.20.1250.20">
    <property type="entry name" value="MFS general substrate transporter like domains"/>
    <property type="match status" value="1"/>
</dbReference>
<feature type="transmembrane region" description="Helical" evidence="5">
    <location>
        <begin position="87"/>
        <end position="106"/>
    </location>
</feature>
<dbReference type="KEGG" id="pbap:Pla133_06110"/>
<feature type="transmembrane region" description="Helical" evidence="5">
    <location>
        <begin position="397"/>
        <end position="415"/>
    </location>
</feature>
<evidence type="ECO:0000313" key="7">
    <source>
        <dbReference type="EMBL" id="QDU65546.1"/>
    </source>
</evidence>
<proteinExistence type="predicted"/>
<protein>
    <submittedName>
        <fullName evidence="7">Major Facilitator Superfamily protein</fullName>
    </submittedName>
</protein>
<evidence type="ECO:0000256" key="1">
    <source>
        <dbReference type="ARBA" id="ARBA00004141"/>
    </source>
</evidence>
<comment type="subcellular location">
    <subcellularLocation>
        <location evidence="1">Membrane</location>
        <topology evidence="1">Multi-pass membrane protein</topology>
    </subcellularLocation>
</comment>
<sequence>MAQYDGTEARETMGRRDSSGGFEGNLARLAWFEGSRNALFWLPSFFLLFESRLPVDRVLVLASIYYAASVALEVPSGYLSDRVGRRITLVVGAAMQAVGCFAVAGADSFAVFAVGQACLAGANAFVSGTDTSLLFESLRAARREHELAAQEARIQRIGLVALGLAALSGGVLASIDLRLPHAMTGVASVVALVLALGLREPPRLVRRAAERELHLSTWGLMLGHLRQPALRWILAFAVASMVFNHVPFEFLQPYLAAVAAREGADVSMSAPLLAGLALGTTMLVAALASRFVLRLRARLGDAGTLLAAEALQCLVISTLAVAVHPVLAFVLVLRSVPQALSQPVVRAIVHPRVDGSVRATWLSFQSLVGRLVYSGALALAAGSTGGLAHLGAASLTGLLRGFAGTAVATLALMLLTRPRELRRAPLD</sequence>
<evidence type="ECO:0000259" key="6">
    <source>
        <dbReference type="PROSITE" id="PS50850"/>
    </source>
</evidence>
<feature type="transmembrane region" description="Helical" evidence="5">
    <location>
        <begin position="268"/>
        <end position="293"/>
    </location>
</feature>
<evidence type="ECO:0000256" key="2">
    <source>
        <dbReference type="ARBA" id="ARBA00022692"/>
    </source>
</evidence>
<dbReference type="CDD" id="cd06174">
    <property type="entry name" value="MFS"/>
    <property type="match status" value="1"/>
</dbReference>